<feature type="transmembrane region" description="Helical" evidence="5">
    <location>
        <begin position="290"/>
        <end position="307"/>
    </location>
</feature>
<feature type="transmembrane region" description="Helical" evidence="5">
    <location>
        <begin position="189"/>
        <end position="208"/>
    </location>
</feature>
<dbReference type="EMBL" id="CAMXCT010002010">
    <property type="protein sequence ID" value="CAI3994918.1"/>
    <property type="molecule type" value="Genomic_DNA"/>
</dbReference>
<protein>
    <submittedName>
        <fullName evidence="9">Membrane transporter protein</fullName>
    </submittedName>
</protein>
<feature type="transmembrane region" description="Helical" evidence="5">
    <location>
        <begin position="469"/>
        <end position="487"/>
    </location>
</feature>
<evidence type="ECO:0000256" key="5">
    <source>
        <dbReference type="SAM" id="Phobius"/>
    </source>
</evidence>
<comment type="caution">
    <text evidence="7">The sequence shown here is derived from an EMBL/GenBank/DDBJ whole genome shotgun (WGS) entry which is preliminary data.</text>
</comment>
<feature type="signal peptide" evidence="6">
    <location>
        <begin position="1"/>
        <end position="17"/>
    </location>
</feature>
<keyword evidence="4 5" id="KW-0472">Membrane</keyword>
<dbReference type="GO" id="GO:0031464">
    <property type="term" value="C:Cul4A-RING E3 ubiquitin ligase complex"/>
    <property type="evidence" value="ECO:0007669"/>
    <property type="project" value="TreeGrafter"/>
</dbReference>
<evidence type="ECO:0000256" key="1">
    <source>
        <dbReference type="ARBA" id="ARBA00004141"/>
    </source>
</evidence>
<comment type="subcellular location">
    <subcellularLocation>
        <location evidence="1">Membrane</location>
        <topology evidence="1">Multi-pass membrane protein</topology>
    </subcellularLocation>
</comment>
<evidence type="ECO:0000256" key="3">
    <source>
        <dbReference type="ARBA" id="ARBA00022989"/>
    </source>
</evidence>
<feature type="transmembrane region" description="Helical" evidence="5">
    <location>
        <begin position="436"/>
        <end position="457"/>
    </location>
</feature>
<feature type="transmembrane region" description="Helical" evidence="5">
    <location>
        <begin position="407"/>
        <end position="429"/>
    </location>
</feature>
<evidence type="ECO:0000256" key="2">
    <source>
        <dbReference type="ARBA" id="ARBA00022692"/>
    </source>
</evidence>
<sequence length="501" mass="54493">MGARLLAIWCLFLGAKAQDDSRNFSNLSARRSGNPFRGSPIVTPGEEIDCSETCSRRHHCQDWPLRMCGKDPHCDKAVCLHKQLFPMLPLDVTFFFVIFMVSFLAGAPGIGGGGINVPLLMMLNRFTIKEAVPISHIAVMGNALSQLLFNTRLRHPSMSLRPLIHYEIAAVLLPAMLGGNSLGIVVSKVFPPTALVLLSLILLLFAAAKTMHKGLVAFRNSGPAKGSAISMNNLQRPVLDVRDNLSIASDSVLHGAGPRRHQNSSSTGQLSMQSRSFEDQLPVRIPWKTIWFMVAFNVIFCLDYLAMSQDVDGVEKCSVLYWIALLGLYPVVALSLLLAIRFMRELAEWHASRHDPPVQGDPVLGRAGLVVVPFLAMAVGLLAGLLGLGGGEFMVPLLLELGVQARVAAATSGFLIFFNTSSNVVHYLVAGTIEPFMGYGIACFFMAMMGSFCGLLAGNTQYVQNHSYIIIFLVAFALLASAALLLFRGFSEINWTFGGFC</sequence>
<feature type="transmembrane region" description="Helical" evidence="5">
    <location>
        <begin position="94"/>
        <end position="119"/>
    </location>
</feature>
<evidence type="ECO:0000256" key="6">
    <source>
        <dbReference type="SAM" id="SignalP"/>
    </source>
</evidence>
<keyword evidence="6" id="KW-0732">Signal</keyword>
<dbReference type="OrthoDB" id="438676at2759"/>
<name>A0A9P1CPS4_9DINO</name>
<evidence type="ECO:0000313" key="8">
    <source>
        <dbReference type="EMBL" id="CAL1148293.1"/>
    </source>
</evidence>
<dbReference type="GO" id="GO:0016567">
    <property type="term" value="P:protein ubiquitination"/>
    <property type="evidence" value="ECO:0007669"/>
    <property type="project" value="TreeGrafter"/>
</dbReference>
<evidence type="ECO:0000313" key="9">
    <source>
        <dbReference type="EMBL" id="CAL4782230.1"/>
    </source>
</evidence>
<evidence type="ECO:0000256" key="4">
    <source>
        <dbReference type="ARBA" id="ARBA00023136"/>
    </source>
</evidence>
<dbReference type="Pfam" id="PF01925">
    <property type="entry name" value="TauE"/>
    <property type="match status" value="2"/>
</dbReference>
<feature type="transmembrane region" description="Helical" evidence="5">
    <location>
        <begin position="163"/>
        <end position="183"/>
    </location>
</feature>
<dbReference type="InterPro" id="IPR002781">
    <property type="entry name" value="TM_pro_TauE-like"/>
</dbReference>
<feature type="transmembrane region" description="Helical" evidence="5">
    <location>
        <begin position="319"/>
        <end position="342"/>
    </location>
</feature>
<reference evidence="7" key="1">
    <citation type="submission" date="2022-10" db="EMBL/GenBank/DDBJ databases">
        <authorList>
            <person name="Chen Y."/>
            <person name="Dougan E. K."/>
            <person name="Chan C."/>
            <person name="Rhodes N."/>
            <person name="Thang M."/>
        </authorList>
    </citation>
    <scope>NUCLEOTIDE SEQUENCE</scope>
</reference>
<feature type="chain" id="PRO_5043270628" evidence="6">
    <location>
        <begin position="18"/>
        <end position="501"/>
    </location>
</feature>
<reference evidence="8" key="2">
    <citation type="submission" date="2024-04" db="EMBL/GenBank/DDBJ databases">
        <authorList>
            <person name="Chen Y."/>
            <person name="Shah S."/>
            <person name="Dougan E. K."/>
            <person name="Thang M."/>
            <person name="Chan C."/>
        </authorList>
    </citation>
    <scope>NUCLEOTIDE SEQUENCE [LARGE SCALE GENOMIC DNA]</scope>
</reference>
<dbReference type="EMBL" id="CAMXCT030002010">
    <property type="protein sequence ID" value="CAL4782230.1"/>
    <property type="molecule type" value="Genomic_DNA"/>
</dbReference>
<proteinExistence type="predicted"/>
<dbReference type="GO" id="GO:0016020">
    <property type="term" value="C:membrane"/>
    <property type="evidence" value="ECO:0007669"/>
    <property type="project" value="UniProtKB-SubCell"/>
</dbReference>
<evidence type="ECO:0000313" key="10">
    <source>
        <dbReference type="Proteomes" id="UP001152797"/>
    </source>
</evidence>
<dbReference type="AlphaFoldDB" id="A0A9P1CPS4"/>
<gene>
    <name evidence="7" type="ORF">C1SCF055_LOCUS21530</name>
</gene>
<keyword evidence="2 5" id="KW-0812">Transmembrane</keyword>
<evidence type="ECO:0000313" key="7">
    <source>
        <dbReference type="EMBL" id="CAI3994918.1"/>
    </source>
</evidence>
<accession>A0A9P1CPS4</accession>
<dbReference type="EMBL" id="CAMXCT020002010">
    <property type="protein sequence ID" value="CAL1148293.1"/>
    <property type="molecule type" value="Genomic_DNA"/>
</dbReference>
<keyword evidence="10" id="KW-1185">Reference proteome</keyword>
<dbReference type="Proteomes" id="UP001152797">
    <property type="component" value="Unassembled WGS sequence"/>
</dbReference>
<dbReference type="PANTHER" id="PTHR14255:SF3">
    <property type="entry name" value="SULFITE EXPORTER TAUE_SAFE FAMILY PROTEIN 5-RELATED"/>
    <property type="match status" value="1"/>
</dbReference>
<dbReference type="PANTHER" id="PTHR14255">
    <property type="entry name" value="CEREBLON"/>
    <property type="match status" value="1"/>
</dbReference>
<keyword evidence="3 5" id="KW-1133">Transmembrane helix</keyword>
<organism evidence="7">
    <name type="scientific">Cladocopium goreaui</name>
    <dbReference type="NCBI Taxonomy" id="2562237"/>
    <lineage>
        <taxon>Eukaryota</taxon>
        <taxon>Sar</taxon>
        <taxon>Alveolata</taxon>
        <taxon>Dinophyceae</taxon>
        <taxon>Suessiales</taxon>
        <taxon>Symbiodiniaceae</taxon>
        <taxon>Cladocopium</taxon>
    </lineage>
</organism>
<feature type="transmembrane region" description="Helical" evidence="5">
    <location>
        <begin position="363"/>
        <end position="387"/>
    </location>
</feature>